<keyword evidence="2" id="KW-0677">Repeat</keyword>
<keyword evidence="4" id="KW-0238">DNA-binding</keyword>
<dbReference type="PANTHER" id="PTHR45614">
    <property type="entry name" value="MYB PROTEIN-RELATED"/>
    <property type="match status" value="1"/>
</dbReference>
<dbReference type="AlphaFoldDB" id="A0ABC8S2F4"/>
<feature type="domain" description="Myb-like" evidence="8">
    <location>
        <begin position="116"/>
        <end position="166"/>
    </location>
</feature>
<dbReference type="GO" id="GO:0003677">
    <property type="term" value="F:DNA binding"/>
    <property type="evidence" value="ECO:0007669"/>
    <property type="project" value="UniProtKB-KW"/>
</dbReference>
<dbReference type="SMART" id="SM00717">
    <property type="entry name" value="SANT"/>
    <property type="match status" value="2"/>
</dbReference>
<evidence type="ECO:0000256" key="4">
    <source>
        <dbReference type="ARBA" id="ARBA00023125"/>
    </source>
</evidence>
<dbReference type="FunFam" id="1.10.10.60:FF:000060">
    <property type="entry name" value="MYB transcription factor"/>
    <property type="match status" value="1"/>
</dbReference>
<dbReference type="GO" id="GO:0005634">
    <property type="term" value="C:nucleus"/>
    <property type="evidence" value="ECO:0007669"/>
    <property type="project" value="UniProtKB-SubCell"/>
</dbReference>
<comment type="subcellular location">
    <subcellularLocation>
        <location evidence="1">Nucleus</location>
    </subcellularLocation>
</comment>
<gene>
    <name evidence="10" type="ORF">ILEXP_LOCUS19576</name>
</gene>
<evidence type="ECO:0000256" key="6">
    <source>
        <dbReference type="ARBA" id="ARBA00023242"/>
    </source>
</evidence>
<keyword evidence="11" id="KW-1185">Reference proteome</keyword>
<keyword evidence="3" id="KW-0805">Transcription regulation</keyword>
<dbReference type="InterPro" id="IPR009057">
    <property type="entry name" value="Homeodomain-like_sf"/>
</dbReference>
<evidence type="ECO:0000313" key="10">
    <source>
        <dbReference type="EMBL" id="CAK9151409.1"/>
    </source>
</evidence>
<dbReference type="PROSITE" id="PS51294">
    <property type="entry name" value="HTH_MYB"/>
    <property type="match status" value="2"/>
</dbReference>
<dbReference type="InterPro" id="IPR001005">
    <property type="entry name" value="SANT/Myb"/>
</dbReference>
<name>A0ABC8S2F4_9AQUA</name>
<feature type="domain" description="HTH myb-type" evidence="9">
    <location>
        <begin position="116"/>
        <end position="170"/>
    </location>
</feature>
<sequence length="425" mass="45846">MEQDAEMEEVTVINGNASAADGGPGRETGGSGDGGGGGGGDEEDDVAMVGDGNGSNDPVGNKKSLDRVKGPWSLEEDAVLSRLVGNFGARNWSLIARGIPGRSGKSCRLRWCNQLDPAVKRKPFTDEEDRIILQAHDIHGNKWASIARLLPGRTDNAIKNHWNSTLRRRCIKLGKFKMDSSRMVEDVSEDKSKGSSEETLSCGDFNSFRSLEAKDVSSRENVDSQCEDRPQTKGQFSIEAKEPPTLIRPLARVSAFSVYNPSDAPETLLTFSKLAPIQGPLNEGSKPDMGIIKLIEGAYSERLVPHRCGHGCFETLGGRNPRKSFLGPEFVDYAEPLSFASHELAALAADISNVAWRKSGLENSSIKAMENATGRVMCKGSHGQMGCFEETEKGKNRLMGLMTDMLATPNSGKTFPVAAKVGGLN</sequence>
<comment type="caution">
    <text evidence="10">The sequence shown here is derived from an EMBL/GenBank/DDBJ whole genome shotgun (WGS) entry which is preliminary data.</text>
</comment>
<accession>A0ABC8S2F4</accession>
<protein>
    <submittedName>
        <fullName evidence="10">Uncharacterized protein</fullName>
    </submittedName>
</protein>
<organism evidence="10 11">
    <name type="scientific">Ilex paraguariensis</name>
    <name type="common">yerba mate</name>
    <dbReference type="NCBI Taxonomy" id="185542"/>
    <lineage>
        <taxon>Eukaryota</taxon>
        <taxon>Viridiplantae</taxon>
        <taxon>Streptophyta</taxon>
        <taxon>Embryophyta</taxon>
        <taxon>Tracheophyta</taxon>
        <taxon>Spermatophyta</taxon>
        <taxon>Magnoliopsida</taxon>
        <taxon>eudicotyledons</taxon>
        <taxon>Gunneridae</taxon>
        <taxon>Pentapetalae</taxon>
        <taxon>asterids</taxon>
        <taxon>campanulids</taxon>
        <taxon>Aquifoliales</taxon>
        <taxon>Aquifoliaceae</taxon>
        <taxon>Ilex</taxon>
    </lineage>
</organism>
<dbReference type="PROSITE" id="PS50090">
    <property type="entry name" value="MYB_LIKE"/>
    <property type="match status" value="2"/>
</dbReference>
<dbReference type="Gene3D" id="1.10.10.60">
    <property type="entry name" value="Homeodomain-like"/>
    <property type="match status" value="2"/>
</dbReference>
<evidence type="ECO:0000259" key="8">
    <source>
        <dbReference type="PROSITE" id="PS50090"/>
    </source>
</evidence>
<feature type="region of interest" description="Disordered" evidence="7">
    <location>
        <begin position="1"/>
        <end position="64"/>
    </location>
</feature>
<evidence type="ECO:0000256" key="7">
    <source>
        <dbReference type="SAM" id="MobiDB-lite"/>
    </source>
</evidence>
<keyword evidence="6" id="KW-0539">Nucleus</keyword>
<reference evidence="10 11" key="1">
    <citation type="submission" date="2024-02" db="EMBL/GenBank/DDBJ databases">
        <authorList>
            <person name="Vignale AGUSTIN F."/>
            <person name="Sosa J E."/>
            <person name="Modenutti C."/>
        </authorList>
    </citation>
    <scope>NUCLEOTIDE SEQUENCE [LARGE SCALE GENOMIC DNA]</scope>
</reference>
<dbReference type="Proteomes" id="UP001642360">
    <property type="component" value="Unassembled WGS sequence"/>
</dbReference>
<evidence type="ECO:0000259" key="9">
    <source>
        <dbReference type="PROSITE" id="PS51294"/>
    </source>
</evidence>
<dbReference type="CDD" id="cd00167">
    <property type="entry name" value="SANT"/>
    <property type="match status" value="2"/>
</dbReference>
<keyword evidence="5" id="KW-0804">Transcription</keyword>
<evidence type="ECO:0000256" key="1">
    <source>
        <dbReference type="ARBA" id="ARBA00004123"/>
    </source>
</evidence>
<evidence type="ECO:0000256" key="5">
    <source>
        <dbReference type="ARBA" id="ARBA00023163"/>
    </source>
</evidence>
<dbReference type="Pfam" id="PF00249">
    <property type="entry name" value="Myb_DNA-binding"/>
    <property type="match status" value="2"/>
</dbReference>
<evidence type="ECO:0000256" key="3">
    <source>
        <dbReference type="ARBA" id="ARBA00023015"/>
    </source>
</evidence>
<evidence type="ECO:0000313" key="11">
    <source>
        <dbReference type="Proteomes" id="UP001642360"/>
    </source>
</evidence>
<feature type="compositionally biased region" description="Gly residues" evidence="7">
    <location>
        <begin position="22"/>
        <end position="39"/>
    </location>
</feature>
<dbReference type="EMBL" id="CAUOFW020002136">
    <property type="protein sequence ID" value="CAK9151409.1"/>
    <property type="molecule type" value="Genomic_DNA"/>
</dbReference>
<proteinExistence type="predicted"/>
<feature type="domain" description="HTH myb-type" evidence="9">
    <location>
        <begin position="66"/>
        <end position="115"/>
    </location>
</feature>
<feature type="domain" description="Myb-like" evidence="8">
    <location>
        <begin position="64"/>
        <end position="115"/>
    </location>
</feature>
<dbReference type="InterPro" id="IPR017930">
    <property type="entry name" value="Myb_dom"/>
</dbReference>
<dbReference type="InterPro" id="IPR050560">
    <property type="entry name" value="MYB_TF"/>
</dbReference>
<dbReference type="PANTHER" id="PTHR45614:SF300">
    <property type="entry name" value="MYB TRANSCRIPTION FACTOR"/>
    <property type="match status" value="1"/>
</dbReference>
<dbReference type="SUPFAM" id="SSF46689">
    <property type="entry name" value="Homeodomain-like"/>
    <property type="match status" value="1"/>
</dbReference>
<evidence type="ECO:0000256" key="2">
    <source>
        <dbReference type="ARBA" id="ARBA00022737"/>
    </source>
</evidence>